<evidence type="ECO:0000313" key="10">
    <source>
        <dbReference type="Proteomes" id="UP000578531"/>
    </source>
</evidence>
<comment type="caution">
    <text evidence="9">The sequence shown here is derived from an EMBL/GenBank/DDBJ whole genome shotgun (WGS) entry which is preliminary data.</text>
</comment>
<feature type="region of interest" description="Disordered" evidence="6">
    <location>
        <begin position="693"/>
        <end position="973"/>
    </location>
</feature>
<name>A0A8H6FQP5_9LECA</name>
<feature type="compositionally biased region" description="Gly residues" evidence="6">
    <location>
        <begin position="1111"/>
        <end position="1124"/>
    </location>
</feature>
<keyword evidence="10" id="KW-1185">Reference proteome</keyword>
<dbReference type="PANTHER" id="PTHR15239">
    <property type="entry name" value="NUCLEAR EXPORT MEDIATOR FACTOR NEMF"/>
    <property type="match status" value="1"/>
</dbReference>
<organism evidence="9 10">
    <name type="scientific">Letharia columbiana</name>
    <dbReference type="NCBI Taxonomy" id="112416"/>
    <lineage>
        <taxon>Eukaryota</taxon>
        <taxon>Fungi</taxon>
        <taxon>Dikarya</taxon>
        <taxon>Ascomycota</taxon>
        <taxon>Pezizomycotina</taxon>
        <taxon>Lecanoromycetes</taxon>
        <taxon>OSLEUM clade</taxon>
        <taxon>Lecanoromycetidae</taxon>
        <taxon>Lecanorales</taxon>
        <taxon>Lecanorineae</taxon>
        <taxon>Parmeliaceae</taxon>
        <taxon>Letharia</taxon>
    </lineage>
</organism>
<evidence type="ECO:0000256" key="2">
    <source>
        <dbReference type="ARBA" id="ARBA00008318"/>
    </source>
</evidence>
<dbReference type="Pfam" id="PF05670">
    <property type="entry name" value="NFACT-R_1"/>
    <property type="match status" value="1"/>
</dbReference>
<evidence type="ECO:0000256" key="3">
    <source>
        <dbReference type="ARBA" id="ARBA00022490"/>
    </source>
</evidence>
<feature type="compositionally biased region" description="Acidic residues" evidence="6">
    <location>
        <begin position="718"/>
        <end position="746"/>
    </location>
</feature>
<feature type="region of interest" description="Disordered" evidence="6">
    <location>
        <begin position="1057"/>
        <end position="1076"/>
    </location>
</feature>
<dbReference type="AlphaFoldDB" id="A0A8H6FQP5"/>
<dbReference type="EMBL" id="JACCJC010000042">
    <property type="protein sequence ID" value="KAF6232986.1"/>
    <property type="molecule type" value="Genomic_DNA"/>
</dbReference>
<evidence type="ECO:0000256" key="6">
    <source>
        <dbReference type="SAM" id="MobiDB-lite"/>
    </source>
</evidence>
<proteinExistence type="inferred from homology"/>
<dbReference type="FunFam" id="2.30.310.10:FF:000003">
    <property type="entry name" value="Zinc knuckle domain containing protein"/>
    <property type="match status" value="1"/>
</dbReference>
<dbReference type="GeneID" id="59290396"/>
<dbReference type="GO" id="GO:0000049">
    <property type="term" value="F:tRNA binding"/>
    <property type="evidence" value="ECO:0007669"/>
    <property type="project" value="TreeGrafter"/>
</dbReference>
<feature type="compositionally biased region" description="Basic residues" evidence="6">
    <location>
        <begin position="1125"/>
        <end position="1137"/>
    </location>
</feature>
<feature type="compositionally biased region" description="Acidic residues" evidence="6">
    <location>
        <begin position="443"/>
        <end position="454"/>
    </location>
</feature>
<reference evidence="9 10" key="1">
    <citation type="journal article" date="2020" name="Genomics">
        <title>Complete, high-quality genomes from long-read metagenomic sequencing of two wolf lichen thalli reveals enigmatic genome architecture.</title>
        <authorList>
            <person name="McKenzie S.K."/>
            <person name="Walston R.F."/>
            <person name="Allen J.L."/>
        </authorList>
    </citation>
    <scope>NUCLEOTIDE SEQUENCE [LARGE SCALE GENOMIC DNA]</scope>
    <source>
        <strain evidence="9">WasteWater2</strain>
    </source>
</reference>
<gene>
    <name evidence="9" type="ORF">HO173_008742</name>
</gene>
<dbReference type="Proteomes" id="UP000578531">
    <property type="component" value="Unassembled WGS sequence"/>
</dbReference>
<feature type="compositionally biased region" description="Basic and acidic residues" evidence="6">
    <location>
        <begin position="838"/>
        <end position="849"/>
    </location>
</feature>
<keyword evidence="3" id="KW-0963">Cytoplasm</keyword>
<feature type="region of interest" description="Disordered" evidence="6">
    <location>
        <begin position="1109"/>
        <end position="1137"/>
    </location>
</feature>
<keyword evidence="4" id="KW-0175">Coiled coil</keyword>
<dbReference type="GO" id="GO:0005737">
    <property type="term" value="C:cytoplasm"/>
    <property type="evidence" value="ECO:0007669"/>
    <property type="project" value="UniProtKB-SubCell"/>
</dbReference>
<dbReference type="Gene3D" id="2.30.310.10">
    <property type="entry name" value="ibrinogen binding protein from staphylococcus aureus domain"/>
    <property type="match status" value="1"/>
</dbReference>
<dbReference type="GO" id="GO:1990112">
    <property type="term" value="C:RQC complex"/>
    <property type="evidence" value="ECO:0007669"/>
    <property type="project" value="TreeGrafter"/>
</dbReference>
<evidence type="ECO:0000259" key="8">
    <source>
        <dbReference type="Pfam" id="PF11923"/>
    </source>
</evidence>
<evidence type="ECO:0000256" key="5">
    <source>
        <dbReference type="ARBA" id="ARBA00070414"/>
    </source>
</evidence>
<comment type="similarity">
    <text evidence="2">Belongs to the NEMF family.</text>
</comment>
<evidence type="ECO:0000256" key="1">
    <source>
        <dbReference type="ARBA" id="ARBA00004496"/>
    </source>
</evidence>
<feature type="region of interest" description="Disordered" evidence="6">
    <location>
        <begin position="443"/>
        <end position="468"/>
    </location>
</feature>
<accession>A0A8H6FQP5</accession>
<dbReference type="OrthoDB" id="207084at2759"/>
<evidence type="ECO:0000313" key="9">
    <source>
        <dbReference type="EMBL" id="KAF6232986.1"/>
    </source>
</evidence>
<feature type="domain" description="NFACT RNA-binding" evidence="7">
    <location>
        <begin position="555"/>
        <end position="668"/>
    </location>
</feature>
<protein>
    <recommendedName>
        <fullName evidence="5">Ribosome quality control complex subunit 2</fullName>
    </recommendedName>
</protein>
<feature type="compositionally biased region" description="Basic residues" evidence="6">
    <location>
        <begin position="898"/>
        <end position="910"/>
    </location>
</feature>
<sequence>MKQRFSSLDVKVIAQELSHALCTLRLANVYDLSSRIFLLKFAKPDQRESLVIDSGFRCHLTSFTRATAAAPSAFVARLRKFLRTRRVTAVSQVGTDRIIEIQFSDGQYRLFLEFYAGGNIVLTDKDLGIISLLRVVAEEQEQLRVGLKYSLTDRQNYNGVPALTSERISAGLQKAVDKVGGEITAHQKKSKKKPGDALRKALASSMGEFPPMLIDHALRVAAFDPNTPVEDVLKDSSLRERLVVTLREAQRIVDTSSVTCKGYIIAKPAKTASAAVQDPVLNDGTATGHSLMYEEFHPFRPQQFEDNSEITMLELDGYNKTVDEFFSSIESQKLESRLTEREENAKRKLETARLDHQKRLGGLQQVQELNIRKAQAIEANLRKVQEALVAVNALISQGMDWQEMARLIEMEQERHNVVAEMIKLPLKLYENTATLLLSEANYEDEDDYDGDETGSDVSVSDSDEDLQTKTKVHNVPKPADKRLAVDIDLALSPWSNARQYYEQKRSAAVKEQKTLQSSEKALKSTEKKISADLKKGLKQEKEVMRPQRKAIWFEKFVYFISSEGYLVLGGKDAQQNEILYKRYLKKGDVYIHADLHGAASVIVKNKLGMSESPVPPSTLSQAGTLAVATSSAWDSKAVMSAWWVDANQVSKTAPTGEFLPTGSFVIRGHKNFLPPAQLLLGFGIMFRVSEGSKVRHLRHRVQDPVGPTPSEVGKDVEDIGGDQDDADGMESQAEDQQIEADDDENQELGHIQDADGAESNGGDDSEVDGNSDHVRDNPLQPTGRQQSALHPPDHPSDVLAKDSGTEPDQATSGESSNEEDESEQREQTPNCENSFADTDQRRHLYAKERRLLRKGPLPSTMDPAETAPTSTDSEGNANPAQISNPSTQPDTKYLPPRVRGKHGKRQKLKTKYASQDEEDRALAMRLLGSATAQEKATEDAAAKADKEKMLATQKERRREQHAMAAEKGKKAEELRKLNFEEGIETLDDHELEGSDGLDAFVGNPLPGDELLDALVVCGPWDAIGGRYKWRVKLQPGTTKKGKAVREILGKWNGMVTEREKKKRPGSGEGDEAISEEETLRMREAQLIKAIREPEIVGVVPVGKVRVVMGPGEAGGKGKGGGGAGKGKRGGKGSKKQR</sequence>
<feature type="compositionally biased region" description="Polar residues" evidence="6">
    <location>
        <begin position="779"/>
        <end position="788"/>
    </location>
</feature>
<dbReference type="RefSeq" id="XP_037162408.1">
    <property type="nucleotide sequence ID" value="XM_037310638.1"/>
</dbReference>
<dbReference type="GO" id="GO:1990116">
    <property type="term" value="P:ribosome-associated ubiquitin-dependent protein catabolic process"/>
    <property type="evidence" value="ECO:0007669"/>
    <property type="project" value="TreeGrafter"/>
</dbReference>
<feature type="compositionally biased region" description="Polar residues" evidence="6">
    <location>
        <begin position="867"/>
        <end position="890"/>
    </location>
</feature>
<comment type="subcellular location">
    <subcellularLocation>
        <location evidence="1">Cytoplasm</location>
    </subcellularLocation>
</comment>
<dbReference type="InterPro" id="IPR008532">
    <property type="entry name" value="NFACT_RNA-bd"/>
</dbReference>
<evidence type="ECO:0000256" key="4">
    <source>
        <dbReference type="ARBA" id="ARBA00023054"/>
    </source>
</evidence>
<dbReference type="GO" id="GO:0072344">
    <property type="term" value="P:rescue of stalled ribosome"/>
    <property type="evidence" value="ECO:0007669"/>
    <property type="project" value="TreeGrafter"/>
</dbReference>
<dbReference type="Pfam" id="PF11923">
    <property type="entry name" value="NFACT-C"/>
    <property type="match status" value="1"/>
</dbReference>
<evidence type="ECO:0000259" key="7">
    <source>
        <dbReference type="Pfam" id="PF05670"/>
    </source>
</evidence>
<feature type="compositionally biased region" description="Basic and acidic residues" evidence="6">
    <location>
        <begin position="935"/>
        <end position="973"/>
    </location>
</feature>
<dbReference type="InterPro" id="IPR051608">
    <property type="entry name" value="RQC_Subunit_NEMF"/>
</dbReference>
<dbReference type="GO" id="GO:0043023">
    <property type="term" value="F:ribosomal large subunit binding"/>
    <property type="evidence" value="ECO:0007669"/>
    <property type="project" value="TreeGrafter"/>
</dbReference>
<dbReference type="PANTHER" id="PTHR15239:SF6">
    <property type="entry name" value="RIBOSOME QUALITY CONTROL COMPLEX SUBUNIT NEMF"/>
    <property type="match status" value="1"/>
</dbReference>
<feature type="compositionally biased region" description="Basic and acidic residues" evidence="6">
    <location>
        <begin position="791"/>
        <end position="804"/>
    </location>
</feature>
<dbReference type="InterPro" id="IPR021846">
    <property type="entry name" value="NFACT-C"/>
</dbReference>
<dbReference type="Pfam" id="PF05833">
    <property type="entry name" value="NFACT_N"/>
    <property type="match status" value="1"/>
</dbReference>
<feature type="compositionally biased region" description="Polar residues" evidence="6">
    <location>
        <begin position="827"/>
        <end position="837"/>
    </location>
</feature>
<feature type="domain" description="NFACT protein C-terminal" evidence="8">
    <location>
        <begin position="995"/>
        <end position="1107"/>
    </location>
</feature>